<protein>
    <submittedName>
        <fullName evidence="1">Uncharacterized protein</fullName>
    </submittedName>
</protein>
<evidence type="ECO:0000313" key="1">
    <source>
        <dbReference type="EMBL" id="OTA41559.1"/>
    </source>
</evidence>
<evidence type="ECO:0000313" key="2">
    <source>
        <dbReference type="Proteomes" id="UP000194267"/>
    </source>
</evidence>
<comment type="caution">
    <text evidence="1">The sequence shown here is derived from an EMBL/GenBank/DDBJ whole genome shotgun (WGS) entry which is preliminary data.</text>
</comment>
<proteinExistence type="predicted"/>
<organism evidence="1 2">
    <name type="scientific">Symbiobacterium thermophilum</name>
    <dbReference type="NCBI Taxonomy" id="2734"/>
    <lineage>
        <taxon>Bacteria</taxon>
        <taxon>Bacillati</taxon>
        <taxon>Bacillota</taxon>
        <taxon>Clostridia</taxon>
        <taxon>Eubacteriales</taxon>
        <taxon>Symbiobacteriaceae</taxon>
        <taxon>Symbiobacterium</taxon>
    </lineage>
</organism>
<dbReference type="AlphaFoldDB" id="A0A1Y2T5I2"/>
<dbReference type="Proteomes" id="UP000194267">
    <property type="component" value="Unassembled WGS sequence"/>
</dbReference>
<gene>
    <name evidence="1" type="ORF">A6D92_05640</name>
</gene>
<sequence length="76" mass="8391">MALMPWATTVAMATPGTPIGGTGPSPRMKMPSRMMLRTVAIARAISGVLASPRPRRMAPRVLYRKRNRMPPMKMAR</sequence>
<accession>A0A1Y2T5I2</accession>
<reference evidence="2" key="1">
    <citation type="submission" date="2016-04" db="EMBL/GenBank/DDBJ databases">
        <authorList>
            <person name="Antunes L.P."/>
            <person name="Martins L.F."/>
            <person name="Pereira R.V."/>
            <person name="Thomas A.M."/>
            <person name="Barbosa D."/>
            <person name="Nascimento L."/>
            <person name="Silva G.M."/>
            <person name="Condomitti G.W."/>
            <person name="Digiampietri L.A."/>
            <person name="Lombardi K.C."/>
            <person name="Ramos P.L."/>
            <person name="Quaggio R.B."/>
            <person name="Oliveira J.C."/>
            <person name="Pascon R.C."/>
            <person name="Cruz J.B."/>
            <person name="Silva A.M."/>
            <person name="Setubal J.C."/>
        </authorList>
    </citation>
    <scope>NUCLEOTIDE SEQUENCE [LARGE SCALE GENOMIC DNA]</scope>
</reference>
<name>A0A1Y2T5I2_SYMTR</name>
<dbReference type="EMBL" id="LWLV01000370">
    <property type="protein sequence ID" value="OTA41559.1"/>
    <property type="molecule type" value="Genomic_DNA"/>
</dbReference>